<proteinExistence type="predicted"/>
<gene>
    <name evidence="2" type="ORF">RT717_22190</name>
</gene>
<evidence type="ECO:0000313" key="2">
    <source>
        <dbReference type="EMBL" id="WOK05787.1"/>
    </source>
</evidence>
<reference evidence="2 3" key="1">
    <citation type="journal article" date="2023" name="Microbiol. Resour. Announc.">
        <title>Complete Genome Sequence of Imperialibacter roseus strain P4T.</title>
        <authorList>
            <person name="Tizabi D.R."/>
            <person name="Bachvaroff T."/>
            <person name="Hill R.T."/>
        </authorList>
    </citation>
    <scope>NUCLEOTIDE SEQUENCE [LARGE SCALE GENOMIC DNA]</scope>
    <source>
        <strain evidence="2 3">P4T</strain>
    </source>
</reference>
<dbReference type="EMBL" id="CP136051">
    <property type="protein sequence ID" value="WOK05787.1"/>
    <property type="molecule type" value="Genomic_DNA"/>
</dbReference>
<organism evidence="2 3">
    <name type="scientific">Imperialibacter roseus</name>
    <dbReference type="NCBI Taxonomy" id="1324217"/>
    <lineage>
        <taxon>Bacteria</taxon>
        <taxon>Pseudomonadati</taxon>
        <taxon>Bacteroidota</taxon>
        <taxon>Cytophagia</taxon>
        <taxon>Cytophagales</taxon>
        <taxon>Flammeovirgaceae</taxon>
        <taxon>Imperialibacter</taxon>
    </lineage>
</organism>
<accession>A0ABZ0IMQ2</accession>
<dbReference type="PROSITE" id="PS51257">
    <property type="entry name" value="PROKAR_LIPOPROTEIN"/>
    <property type="match status" value="1"/>
</dbReference>
<feature type="signal peptide" evidence="1">
    <location>
        <begin position="1"/>
        <end position="27"/>
    </location>
</feature>
<feature type="chain" id="PRO_5045073061" description="Lipoprotein" evidence="1">
    <location>
        <begin position="28"/>
        <end position="136"/>
    </location>
</feature>
<dbReference type="Proteomes" id="UP001302349">
    <property type="component" value="Chromosome"/>
</dbReference>
<sequence>MKTQLKILSKKKSITLAVGLLAAVVVACTSVFQFSLTSIDADVDKSEVAQTQGDNDNLHFEAPRKADNSTDSQKTVYKIQAVSQGIQLHVTYSPIVWESFDIDLPEFKAEIPQQLYKAGWEYFRVLFTDIIAANAP</sequence>
<protein>
    <recommendedName>
        <fullName evidence="4">Lipoprotein</fullName>
    </recommendedName>
</protein>
<evidence type="ECO:0000313" key="3">
    <source>
        <dbReference type="Proteomes" id="UP001302349"/>
    </source>
</evidence>
<evidence type="ECO:0008006" key="4">
    <source>
        <dbReference type="Google" id="ProtNLM"/>
    </source>
</evidence>
<keyword evidence="1" id="KW-0732">Signal</keyword>
<dbReference type="RefSeq" id="WP_317488542.1">
    <property type="nucleotide sequence ID" value="NZ_CP136051.1"/>
</dbReference>
<keyword evidence="3" id="KW-1185">Reference proteome</keyword>
<name>A0ABZ0IMQ2_9BACT</name>
<evidence type="ECO:0000256" key="1">
    <source>
        <dbReference type="SAM" id="SignalP"/>
    </source>
</evidence>